<keyword evidence="1" id="KW-0472">Membrane</keyword>
<evidence type="ECO:0000313" key="2">
    <source>
        <dbReference type="EMBL" id="TNN12937.1"/>
    </source>
</evidence>
<accession>A0A4Z2D8V6</accession>
<sequence>MPVNNETMRLVLKSLSFCQRTFSVIFFILYYSQANSQNKTMHESGTHLAARALGIATVITTMSLGALALFVCYIIKPSDQNNFDGRTQSIFPSRCK</sequence>
<keyword evidence="1" id="KW-1133">Transmembrane helix</keyword>
<gene>
    <name evidence="2" type="ORF">EWB00_003301</name>
</gene>
<feature type="transmembrane region" description="Helical" evidence="1">
    <location>
        <begin position="12"/>
        <end position="32"/>
    </location>
</feature>
<protein>
    <submittedName>
        <fullName evidence="2">Protein Chibby isoform 2</fullName>
    </submittedName>
</protein>
<proteinExistence type="predicted"/>
<dbReference type="InterPro" id="IPR009792">
    <property type="entry name" value="TMEM242"/>
</dbReference>
<dbReference type="AlphaFoldDB" id="A0A4Z2D8V6"/>
<dbReference type="OrthoDB" id="2378895at2759"/>
<feature type="transmembrane region" description="Helical" evidence="1">
    <location>
        <begin position="52"/>
        <end position="75"/>
    </location>
</feature>
<dbReference type="EMBL" id="SKCS01000205">
    <property type="protein sequence ID" value="TNN12937.1"/>
    <property type="molecule type" value="Genomic_DNA"/>
</dbReference>
<evidence type="ECO:0000256" key="1">
    <source>
        <dbReference type="SAM" id="Phobius"/>
    </source>
</evidence>
<keyword evidence="3" id="KW-1185">Reference proteome</keyword>
<comment type="caution">
    <text evidence="2">The sequence shown here is derived from an EMBL/GenBank/DDBJ whole genome shotgun (WGS) entry which is preliminary data.</text>
</comment>
<dbReference type="Pfam" id="PF07096">
    <property type="entry name" value="DUF1358"/>
    <property type="match status" value="1"/>
</dbReference>
<dbReference type="Proteomes" id="UP000311919">
    <property type="component" value="Unassembled WGS sequence"/>
</dbReference>
<reference evidence="2 3" key="1">
    <citation type="submission" date="2019-03" db="EMBL/GenBank/DDBJ databases">
        <title>An improved genome assembly of the fluke Schistosoma japonicum.</title>
        <authorList>
            <person name="Hu W."/>
            <person name="Luo F."/>
            <person name="Yin M."/>
            <person name="Mo X."/>
            <person name="Sun C."/>
            <person name="Wu Q."/>
            <person name="Zhu B."/>
            <person name="Xiang M."/>
            <person name="Wang J."/>
            <person name="Wang Y."/>
            <person name="Zhang T."/>
            <person name="Xu B."/>
            <person name="Zheng H."/>
            <person name="Feng Z."/>
        </authorList>
    </citation>
    <scope>NUCLEOTIDE SEQUENCE [LARGE SCALE GENOMIC DNA]</scope>
    <source>
        <strain evidence="2">HuSjv2</strain>
        <tissue evidence="2">Worms</tissue>
    </source>
</reference>
<evidence type="ECO:0000313" key="3">
    <source>
        <dbReference type="Proteomes" id="UP000311919"/>
    </source>
</evidence>
<name>A0A4Z2D8V6_SCHJA</name>
<organism evidence="2 3">
    <name type="scientific">Schistosoma japonicum</name>
    <name type="common">Blood fluke</name>
    <dbReference type="NCBI Taxonomy" id="6182"/>
    <lineage>
        <taxon>Eukaryota</taxon>
        <taxon>Metazoa</taxon>
        <taxon>Spiralia</taxon>
        <taxon>Lophotrochozoa</taxon>
        <taxon>Platyhelminthes</taxon>
        <taxon>Trematoda</taxon>
        <taxon>Digenea</taxon>
        <taxon>Strigeidida</taxon>
        <taxon>Schistosomatoidea</taxon>
        <taxon>Schistosomatidae</taxon>
        <taxon>Schistosoma</taxon>
    </lineage>
</organism>
<keyword evidence="1" id="KW-0812">Transmembrane</keyword>